<sequence>MSALHLIGAGEQAMAFMRTVRRKLKSAVAPTVFLALLGYFSWNVTRGNLGLQSYHERQVDMMQAAKDLAAAKAELASWERRIKGLGSSRLDTDSLDERSRAMLNLADPSDIVVMYPKGDKLF</sequence>
<gene>
    <name evidence="2" type="ORF">GbCGDNIH9_1182</name>
</gene>
<dbReference type="Proteomes" id="UP000182373">
    <property type="component" value="Chromosome"/>
</dbReference>
<dbReference type="AlphaFoldDB" id="A0AAC9K7I7"/>
<organism evidence="2 3">
    <name type="scientific">Granulibacter bethesdensis</name>
    <dbReference type="NCBI Taxonomy" id="364410"/>
    <lineage>
        <taxon>Bacteria</taxon>
        <taxon>Pseudomonadati</taxon>
        <taxon>Pseudomonadota</taxon>
        <taxon>Alphaproteobacteria</taxon>
        <taxon>Acetobacterales</taxon>
        <taxon>Acetobacteraceae</taxon>
        <taxon>Granulibacter</taxon>
    </lineage>
</organism>
<keyword evidence="1" id="KW-0175">Coiled coil</keyword>
<evidence type="ECO:0000313" key="2">
    <source>
        <dbReference type="EMBL" id="APH54475.1"/>
    </source>
</evidence>
<protein>
    <submittedName>
        <fullName evidence="2">Septum formation initiator</fullName>
    </submittedName>
</protein>
<feature type="coiled-coil region" evidence="1">
    <location>
        <begin position="61"/>
        <end position="88"/>
    </location>
</feature>
<reference evidence="3" key="1">
    <citation type="submission" date="2016-11" db="EMBL/GenBank/DDBJ databases">
        <title>Comparative genomic and phenotypic analysis of Granulibacter bethesdensis clinical isolates from patients with chronic granulomatous disease.</title>
        <authorList>
            <person name="Zarember K.A."/>
            <person name="Porcella S.F."/>
            <person name="Chu J."/>
            <person name="Ding L."/>
            <person name="Dahlstrom E."/>
            <person name="Barbian K."/>
            <person name="Martens C."/>
            <person name="Sykora L."/>
            <person name="Kramer S."/>
            <person name="Pettinato A.M."/>
            <person name="Hong H."/>
            <person name="Wald G."/>
            <person name="Berg L.J."/>
            <person name="Rogge L.S."/>
            <person name="Greenberg D.E."/>
            <person name="Falcone E.L."/>
            <person name="Neves J.F."/>
            <person name="Simoes M.J."/>
            <person name="Casal M."/>
            <person name="Rodriguez-Lopez F.C."/>
            <person name="Zelazny A."/>
            <person name="Gallin J.I."/>
            <person name="Holland S.M."/>
        </authorList>
    </citation>
    <scope>NUCLEOTIDE SEQUENCE [LARGE SCALE GENOMIC DNA]</scope>
    <source>
        <strain evidence="3">NIH9.1</strain>
    </source>
</reference>
<proteinExistence type="predicted"/>
<accession>A0AAC9K7I7</accession>
<evidence type="ECO:0000256" key="1">
    <source>
        <dbReference type="SAM" id="Coils"/>
    </source>
</evidence>
<name>A0AAC9K7I7_9PROT</name>
<dbReference type="EMBL" id="CP018191">
    <property type="protein sequence ID" value="APH54475.1"/>
    <property type="molecule type" value="Genomic_DNA"/>
</dbReference>
<evidence type="ECO:0000313" key="3">
    <source>
        <dbReference type="Proteomes" id="UP000182373"/>
    </source>
</evidence>